<dbReference type="GO" id="GO:0000270">
    <property type="term" value="P:peptidoglycan metabolic process"/>
    <property type="evidence" value="ECO:0007669"/>
    <property type="project" value="InterPro"/>
</dbReference>
<dbReference type="InterPro" id="IPR023346">
    <property type="entry name" value="Lysozyme-like_dom_sf"/>
</dbReference>
<dbReference type="Gene3D" id="1.10.530.10">
    <property type="match status" value="1"/>
</dbReference>
<dbReference type="PANTHER" id="PTHR37423:SF2">
    <property type="entry name" value="MEMBRANE-BOUND LYTIC MUREIN TRANSGLYCOSYLASE C"/>
    <property type="match status" value="1"/>
</dbReference>
<sequence>MRPMPSSRSGVVALPATALAALSLLGLVTTSGCSATGSGRTATKSAIDASTHVVSAREYGYVRPAVDVRVVGGGPSAGHAIYRDPGPGGDLWDRVRQGSTLGVTYHPRIEQASNDLRRNGDYLTDLNRRARPYLHIIVGELEHAGLPPELALLPEVESRYNPRAVSPKRAAGMWQFMPYTGTEMGLRQDGWYDARNDILASTRGAIAYLKQLRAEFDGDWALALASYNAGPARVRAAQERNRAQGKPTDYWSLDLPTETELYVPKFLAIASMVREPGRYGLRMPTLENRARLEVVEARDQIDLAQAASACGVSLQTLRDLNPGLKRNKTPSNGPHRVLVPVGTGARLRTALAQGNRTAPAVADTRASGRGAS</sequence>
<dbReference type="InterPro" id="IPR008258">
    <property type="entry name" value="Transglycosylase_SLT_dom_1"/>
</dbReference>
<dbReference type="CDD" id="cd16894">
    <property type="entry name" value="MltD-like"/>
    <property type="match status" value="1"/>
</dbReference>
<comment type="similarity">
    <text evidence="1">Belongs to the transglycosylase Slt family.</text>
</comment>
<evidence type="ECO:0000313" key="5">
    <source>
        <dbReference type="EMBL" id="KAA6187698.1"/>
    </source>
</evidence>
<dbReference type="AlphaFoldDB" id="A0A5M8FV48"/>
<keyword evidence="3" id="KW-0732">Signal</keyword>
<dbReference type="GO" id="GO:0008933">
    <property type="term" value="F:peptidoglycan lytic transglycosylase activity"/>
    <property type="evidence" value="ECO:0007669"/>
    <property type="project" value="InterPro"/>
</dbReference>
<feature type="domain" description="Transglycosylase SLT" evidence="4">
    <location>
        <begin position="145"/>
        <end position="246"/>
    </location>
</feature>
<reference evidence="5 6" key="1">
    <citation type="submission" date="2019-09" db="EMBL/GenBank/DDBJ databases">
        <title>Whole-genome sequence of the purple sulfur bacterium Thiohalocapsa marina DSM 19078.</title>
        <authorList>
            <person name="Kyndt J.A."/>
            <person name="Meyer T.E."/>
        </authorList>
    </citation>
    <scope>NUCLEOTIDE SEQUENCE [LARGE SCALE GENOMIC DNA]</scope>
    <source>
        <strain evidence="5 6">DSM 19078</strain>
    </source>
</reference>
<dbReference type="PROSITE" id="PS51257">
    <property type="entry name" value="PROKAR_LIPOPROTEIN"/>
    <property type="match status" value="1"/>
</dbReference>
<dbReference type="PANTHER" id="PTHR37423">
    <property type="entry name" value="SOLUBLE LYTIC MUREIN TRANSGLYCOSYLASE-RELATED"/>
    <property type="match status" value="1"/>
</dbReference>
<keyword evidence="6" id="KW-1185">Reference proteome</keyword>
<comment type="caution">
    <text evidence="5">The sequence shown here is derived from an EMBL/GenBank/DDBJ whole genome shotgun (WGS) entry which is preliminary data.</text>
</comment>
<dbReference type="Proteomes" id="UP000322981">
    <property type="component" value="Unassembled WGS sequence"/>
</dbReference>
<dbReference type="GO" id="GO:0016020">
    <property type="term" value="C:membrane"/>
    <property type="evidence" value="ECO:0007669"/>
    <property type="project" value="InterPro"/>
</dbReference>
<evidence type="ECO:0000313" key="6">
    <source>
        <dbReference type="Proteomes" id="UP000322981"/>
    </source>
</evidence>
<dbReference type="EMBL" id="VWXX01000001">
    <property type="protein sequence ID" value="KAA6187698.1"/>
    <property type="molecule type" value="Genomic_DNA"/>
</dbReference>
<protein>
    <submittedName>
        <fullName evidence="5">Transglycosylase SLT domain-containing protein</fullName>
    </submittedName>
</protein>
<dbReference type="OrthoDB" id="9815002at2"/>
<dbReference type="InterPro" id="IPR000189">
    <property type="entry name" value="Transglyc_AS"/>
</dbReference>
<dbReference type="PROSITE" id="PS00922">
    <property type="entry name" value="TRANSGLYCOSYLASE"/>
    <property type="match status" value="1"/>
</dbReference>
<feature type="chain" id="PRO_5024311188" evidence="3">
    <location>
        <begin position="21"/>
        <end position="372"/>
    </location>
</feature>
<dbReference type="Pfam" id="PF01464">
    <property type="entry name" value="SLT"/>
    <property type="match status" value="1"/>
</dbReference>
<feature type="signal peptide" evidence="3">
    <location>
        <begin position="1"/>
        <end position="20"/>
    </location>
</feature>
<proteinExistence type="inferred from homology"/>
<evidence type="ECO:0000259" key="4">
    <source>
        <dbReference type="Pfam" id="PF01464"/>
    </source>
</evidence>
<accession>A0A5M8FV48</accession>
<organism evidence="5 6">
    <name type="scientific">Thiohalocapsa marina</name>
    <dbReference type="NCBI Taxonomy" id="424902"/>
    <lineage>
        <taxon>Bacteria</taxon>
        <taxon>Pseudomonadati</taxon>
        <taxon>Pseudomonadota</taxon>
        <taxon>Gammaproteobacteria</taxon>
        <taxon>Chromatiales</taxon>
        <taxon>Chromatiaceae</taxon>
        <taxon>Thiohalocapsa</taxon>
    </lineage>
</organism>
<dbReference type="SUPFAM" id="SSF53955">
    <property type="entry name" value="Lysozyme-like"/>
    <property type="match status" value="1"/>
</dbReference>
<evidence type="ECO:0000256" key="2">
    <source>
        <dbReference type="SAM" id="MobiDB-lite"/>
    </source>
</evidence>
<evidence type="ECO:0000256" key="3">
    <source>
        <dbReference type="SAM" id="SignalP"/>
    </source>
</evidence>
<feature type="region of interest" description="Disordered" evidence="2">
    <location>
        <begin position="353"/>
        <end position="372"/>
    </location>
</feature>
<evidence type="ECO:0000256" key="1">
    <source>
        <dbReference type="ARBA" id="ARBA00007734"/>
    </source>
</evidence>
<gene>
    <name evidence="5" type="ORF">F2Q65_00175</name>
</gene>
<name>A0A5M8FV48_9GAMM</name>